<feature type="repeat" description="ANK" evidence="3">
    <location>
        <begin position="274"/>
        <end position="306"/>
    </location>
</feature>
<dbReference type="PRINTS" id="PR00625">
    <property type="entry name" value="JDOMAIN"/>
</dbReference>
<reference evidence="5" key="1">
    <citation type="submission" date="2021-02" db="EMBL/GenBank/DDBJ databases">
        <authorList>
            <person name="Nowell W R."/>
        </authorList>
    </citation>
    <scope>NUCLEOTIDE SEQUENCE</scope>
</reference>
<protein>
    <recommendedName>
        <fullName evidence="4">J domain-containing protein</fullName>
    </recommendedName>
</protein>
<feature type="repeat" description="ANK" evidence="3">
    <location>
        <begin position="396"/>
        <end position="428"/>
    </location>
</feature>
<evidence type="ECO:0000256" key="3">
    <source>
        <dbReference type="PROSITE-ProRule" id="PRU00023"/>
    </source>
</evidence>
<dbReference type="SUPFAM" id="SSF46565">
    <property type="entry name" value="Chaperone J-domain"/>
    <property type="match status" value="1"/>
</dbReference>
<name>A0A819DZS3_9BILA</name>
<evidence type="ECO:0000256" key="1">
    <source>
        <dbReference type="ARBA" id="ARBA00022737"/>
    </source>
</evidence>
<dbReference type="Pfam" id="PF00226">
    <property type="entry name" value="DnaJ"/>
    <property type="match status" value="1"/>
</dbReference>
<dbReference type="InterPro" id="IPR050889">
    <property type="entry name" value="Dendritic_Spine_Reg/Scaffold"/>
</dbReference>
<dbReference type="AlphaFoldDB" id="A0A819DZS3"/>
<dbReference type="Pfam" id="PF12796">
    <property type="entry name" value="Ank_2"/>
    <property type="match status" value="3"/>
</dbReference>
<dbReference type="Proteomes" id="UP000663836">
    <property type="component" value="Unassembled WGS sequence"/>
</dbReference>
<dbReference type="PROSITE" id="PS00636">
    <property type="entry name" value="DNAJ_1"/>
    <property type="match status" value="1"/>
</dbReference>
<proteinExistence type="predicted"/>
<dbReference type="SUPFAM" id="SSF48403">
    <property type="entry name" value="Ankyrin repeat"/>
    <property type="match status" value="1"/>
</dbReference>
<feature type="repeat" description="ANK" evidence="3">
    <location>
        <begin position="361"/>
        <end position="393"/>
    </location>
</feature>
<keyword evidence="2 3" id="KW-0040">ANK repeat</keyword>
<organism evidence="5 6">
    <name type="scientific">Rotaria sordida</name>
    <dbReference type="NCBI Taxonomy" id="392033"/>
    <lineage>
        <taxon>Eukaryota</taxon>
        <taxon>Metazoa</taxon>
        <taxon>Spiralia</taxon>
        <taxon>Gnathifera</taxon>
        <taxon>Rotifera</taxon>
        <taxon>Eurotatoria</taxon>
        <taxon>Bdelloidea</taxon>
        <taxon>Philodinida</taxon>
        <taxon>Philodinidae</taxon>
        <taxon>Rotaria</taxon>
    </lineage>
</organism>
<evidence type="ECO:0000313" key="6">
    <source>
        <dbReference type="Proteomes" id="UP000663836"/>
    </source>
</evidence>
<dbReference type="InterPro" id="IPR018253">
    <property type="entry name" value="DnaJ_domain_CS"/>
</dbReference>
<dbReference type="Gene3D" id="1.10.287.110">
    <property type="entry name" value="DnaJ domain"/>
    <property type="match status" value="1"/>
</dbReference>
<dbReference type="SMART" id="SM00248">
    <property type="entry name" value="ANK"/>
    <property type="match status" value="6"/>
</dbReference>
<dbReference type="PROSITE" id="PS50076">
    <property type="entry name" value="DNAJ_2"/>
    <property type="match status" value="1"/>
</dbReference>
<feature type="repeat" description="ANK" evidence="3">
    <location>
        <begin position="120"/>
        <end position="152"/>
    </location>
</feature>
<dbReference type="InterPro" id="IPR036869">
    <property type="entry name" value="J_dom_sf"/>
</dbReference>
<dbReference type="PANTHER" id="PTHR24166:SF52">
    <property type="entry name" value="ANKYRIN REPEAT DOMAIN-CONTAINING PROTEIN 65"/>
    <property type="match status" value="1"/>
</dbReference>
<dbReference type="PROSITE" id="PS50297">
    <property type="entry name" value="ANK_REP_REGION"/>
    <property type="match status" value="5"/>
</dbReference>
<comment type="caution">
    <text evidence="5">The sequence shown here is derived from an EMBL/GenBank/DDBJ whole genome shotgun (WGS) entry which is preliminary data.</text>
</comment>
<dbReference type="SMART" id="SM00271">
    <property type="entry name" value="DnaJ"/>
    <property type="match status" value="1"/>
</dbReference>
<dbReference type="EMBL" id="CAJOBD010001927">
    <property type="protein sequence ID" value="CAF3841747.1"/>
    <property type="molecule type" value="Genomic_DNA"/>
</dbReference>
<dbReference type="InterPro" id="IPR036770">
    <property type="entry name" value="Ankyrin_rpt-contain_sf"/>
</dbReference>
<keyword evidence="1" id="KW-0677">Repeat</keyword>
<dbReference type="PRINTS" id="PR01415">
    <property type="entry name" value="ANKYRIN"/>
</dbReference>
<accession>A0A819DZS3</accession>
<evidence type="ECO:0000313" key="5">
    <source>
        <dbReference type="EMBL" id="CAF3841747.1"/>
    </source>
</evidence>
<dbReference type="Gene3D" id="1.25.40.20">
    <property type="entry name" value="Ankyrin repeat-containing domain"/>
    <property type="match status" value="3"/>
</dbReference>
<dbReference type="InterPro" id="IPR001623">
    <property type="entry name" value="DnaJ_domain"/>
</dbReference>
<dbReference type="InterPro" id="IPR002110">
    <property type="entry name" value="Ankyrin_rpt"/>
</dbReference>
<sequence>MGALSSTPYDILGAKKTDNDYQLRLAYRARIHEYKKDRLQNPTNRNVAAENFRLICRAYETLSDHDKRKEYDQDEEWIRNIPLNEYTLQQLAAEPELTKQFKIRLQNVTLRDINAQDSRTGHTALYCAARACNVEAVNYLTEQGAEPDLAQRTGSTALHVSAFYGHPEIVRCLLESGADYRIKNRGKSTAEDESSDADVKQMFTDLKTTPFVQAAADQLDWFKTNISNITQHIDEQYHVQRQTLLHCASKKGYMDLVCWLVEKRSANLDIVDINSNSALHLAAYGGHESVVEYLLNRGANPLLLNKWCMTAEQEGFIHDKKITDLFQSMREQDMFDMAVKGIDWWFEYYFGDKSPDTVNDKGINLLYLACRYGQTLVAKCLLEKGANVNIRLLKESESTPLHGAVYHGHVSTVDLLLSYGADVNIKNKYGSTPIDDARTDEMKQILKQYRANLDGNKFFSVHLFGDGAQSGNEPLAKLQLHYDATYNDLVQAMPNTIRDKYPNFSIARRPLNFEEHNTTVLSAVCRARYGKTKFVQLPLCITAHERARYTHSGHVLSEKLPNHPMRSVDSKFRAKCQSSSIEIRGQLNENQKFTFEDLSFTFPNNCTNENLSINIDYIISPEFDLFNLPECICLFKTQYHGENTKLNDMPIVSFNGEPNARLYNWVPSSSYWYSYRTRQTRLVSIGETHAFVRHIDIIPSLLSLPPDMFIQAAFGKLFEDRNKPVYCRCLKIREHNKKDFPHIAYHGTNVKAIESILMDGLVMPSTVVSCGLRISPPNNHIARQKTAFGIVDFSNGIFVTPSIHYCSDPAYAVTFAHNDECLISVLECSLKDGSFKSFKSTVPSYVAHEGDDINAIEWRLTNPADIEIISVLFIPVIISKTEAVKSRAKKLGVNPNSVR</sequence>
<feature type="repeat" description="ANK" evidence="3">
    <location>
        <begin position="153"/>
        <end position="185"/>
    </location>
</feature>
<evidence type="ECO:0000259" key="4">
    <source>
        <dbReference type="PROSITE" id="PS50076"/>
    </source>
</evidence>
<dbReference type="PROSITE" id="PS50088">
    <property type="entry name" value="ANK_REPEAT"/>
    <property type="match status" value="5"/>
</dbReference>
<gene>
    <name evidence="5" type="ORF">JBS370_LOCUS17697</name>
</gene>
<dbReference type="PANTHER" id="PTHR24166">
    <property type="entry name" value="ROLLING PEBBLES, ISOFORM B"/>
    <property type="match status" value="1"/>
</dbReference>
<dbReference type="CDD" id="cd06257">
    <property type="entry name" value="DnaJ"/>
    <property type="match status" value="1"/>
</dbReference>
<evidence type="ECO:0000256" key="2">
    <source>
        <dbReference type="ARBA" id="ARBA00023043"/>
    </source>
</evidence>
<feature type="domain" description="J" evidence="4">
    <location>
        <begin position="7"/>
        <end position="75"/>
    </location>
</feature>